<dbReference type="EMBL" id="JBHFFA010000007">
    <property type="protein sequence ID" value="KAL2614047.1"/>
    <property type="molecule type" value="Genomic_DNA"/>
</dbReference>
<organism evidence="10 11">
    <name type="scientific">Riccia fluitans</name>
    <dbReference type="NCBI Taxonomy" id="41844"/>
    <lineage>
        <taxon>Eukaryota</taxon>
        <taxon>Viridiplantae</taxon>
        <taxon>Streptophyta</taxon>
        <taxon>Embryophyta</taxon>
        <taxon>Marchantiophyta</taxon>
        <taxon>Marchantiopsida</taxon>
        <taxon>Marchantiidae</taxon>
        <taxon>Marchantiales</taxon>
        <taxon>Ricciaceae</taxon>
        <taxon>Riccia</taxon>
    </lineage>
</organism>
<dbReference type="GO" id="GO:0051028">
    <property type="term" value="P:mRNA transport"/>
    <property type="evidence" value="ECO:0007669"/>
    <property type="project" value="UniProtKB-KW"/>
</dbReference>
<dbReference type="Pfam" id="PF10168">
    <property type="entry name" value="Nup88"/>
    <property type="match status" value="2"/>
</dbReference>
<evidence type="ECO:0000256" key="5">
    <source>
        <dbReference type="ARBA" id="ARBA00023010"/>
    </source>
</evidence>
<evidence type="ECO:0000256" key="1">
    <source>
        <dbReference type="ARBA" id="ARBA00004567"/>
    </source>
</evidence>
<reference evidence="10 11" key="1">
    <citation type="submission" date="2024-09" db="EMBL/GenBank/DDBJ databases">
        <title>Chromosome-scale assembly of Riccia fluitans.</title>
        <authorList>
            <person name="Paukszto L."/>
            <person name="Sawicki J."/>
            <person name="Karawczyk K."/>
            <person name="Piernik-Szablinska J."/>
            <person name="Szczecinska M."/>
            <person name="Mazdziarz M."/>
        </authorList>
    </citation>
    <scope>NUCLEOTIDE SEQUENCE [LARGE SCALE GENOMIC DNA]</scope>
    <source>
        <strain evidence="10">Rf_01</strain>
        <tissue evidence="10">Aerial parts of the thallus</tissue>
    </source>
</reference>
<dbReference type="Proteomes" id="UP001605036">
    <property type="component" value="Unassembled WGS sequence"/>
</dbReference>
<dbReference type="InterPro" id="IPR019321">
    <property type="entry name" value="Nucleoporin_Nup88"/>
</dbReference>
<evidence type="ECO:0008006" key="12">
    <source>
        <dbReference type="Google" id="ProtNLM"/>
    </source>
</evidence>
<protein>
    <recommendedName>
        <fullName evidence="12">Nuclear pore complex protein</fullName>
    </recommendedName>
</protein>
<comment type="caution">
    <text evidence="10">The sequence shown here is derived from an EMBL/GenBank/DDBJ whole genome shotgun (WGS) entry which is preliminary data.</text>
</comment>
<evidence type="ECO:0000256" key="8">
    <source>
        <dbReference type="SAM" id="Coils"/>
    </source>
</evidence>
<keyword evidence="3" id="KW-0509">mRNA transport</keyword>
<evidence type="ECO:0000256" key="7">
    <source>
        <dbReference type="ARBA" id="ARBA00023242"/>
    </source>
</evidence>
<evidence type="ECO:0000313" key="10">
    <source>
        <dbReference type="EMBL" id="KAL2614047.1"/>
    </source>
</evidence>
<keyword evidence="6" id="KW-0906">Nuclear pore complex</keyword>
<evidence type="ECO:0000313" key="11">
    <source>
        <dbReference type="Proteomes" id="UP001605036"/>
    </source>
</evidence>
<dbReference type="InterPro" id="IPR036322">
    <property type="entry name" value="WD40_repeat_dom_sf"/>
</dbReference>
<keyword evidence="2" id="KW-0813">Transport</keyword>
<evidence type="ECO:0000256" key="3">
    <source>
        <dbReference type="ARBA" id="ARBA00022816"/>
    </source>
</evidence>
<feature type="compositionally biased region" description="Basic and acidic residues" evidence="9">
    <location>
        <begin position="28"/>
        <end position="56"/>
    </location>
</feature>
<sequence length="858" mass="94858">MARGRGYSYEDSDVEEEEEEDEEEDDERGVWKDSERKSARRSYDQQSERGSSDYEKVETHHIFKHTKFNYYMLAKDTLEGSRPRIPLNLIAYDGRGRLFVWDSEEKLLRFVEIQRSDLLHSFAGDSGALLAGKESKMVQLSSPVSFQVLHMVFNRTGRSVVLVGDGSLAVVNLFPPSSTSSSGICRLQNVGASGLFSGGKGQWLHILQVAWHPYSDSHLGVLSSDGCFRLFDLSLDVDNAEQEYHLQPSPPSNTRFAPLARAIAFSFGGEHLWDRFTVFLLYSDGRMYALCPVIPFGGMFNVTAVEELAKNLENTDSPSSSISESSTLSSAWLEAVFPGLGAPGKASPADSLGGSLVLKAHAYVPLDASLHLQGPFTTLSRKQEGDEAHGFLEEADLEPCHAVGLLYNLVGKDSVLSISTRDGQVQLYVLADEIEPAWSIGKPPRILADEKGHILAVGMLVEASRIVKSLVIGREEELKGAWQGQLPPLLRLASVDLALQPAVLEAGNIVLFADPVVPERLYCQHAAGIDAILLQWLPFSVQSSSKPGSNGMPPPSVFPLIDICPTGFAVPRPLLGAVLILDSLGESWIVAVTPNCECAVVNLKPQRTLPEPLILEESASEEQDSGQLEMGVFQMMSKELLLGPKDIPLTQLTTVGAPLTVESIEGRAFLHDQCKLLHEKYIEYSHRVYVELTSHLSRLHDIVQEQKRQLKSTDLKLRQAQEESNDFSNRIQQIMLKNRNLEERVKNCFSLPGFAEKPLTATEKELKAQLDNMRHQDLDILSSAVQTLSSPRASKRSISLRCASPWLGSFIATESLIVNKLLGCNPDFWTSSEDQRLLSSRKVKNFFNGVNLELHHSS</sequence>
<evidence type="ECO:0000256" key="2">
    <source>
        <dbReference type="ARBA" id="ARBA00022448"/>
    </source>
</evidence>
<dbReference type="PANTHER" id="PTHR13257">
    <property type="entry name" value="NUCLEOPORIN NUP84-RELATED"/>
    <property type="match status" value="1"/>
</dbReference>
<keyword evidence="7" id="KW-0539">Nucleus</keyword>
<dbReference type="AlphaFoldDB" id="A0ABD1XYL1"/>
<dbReference type="PANTHER" id="PTHR13257:SF0">
    <property type="entry name" value="NUCLEAR PORE COMPLEX PROTEIN NUP88"/>
    <property type="match status" value="1"/>
</dbReference>
<proteinExistence type="predicted"/>
<dbReference type="InterPro" id="IPR015943">
    <property type="entry name" value="WD40/YVTN_repeat-like_dom_sf"/>
</dbReference>
<feature type="region of interest" description="Disordered" evidence="9">
    <location>
        <begin position="1"/>
        <end position="56"/>
    </location>
</feature>
<name>A0ABD1XYL1_9MARC</name>
<keyword evidence="8" id="KW-0175">Coiled coil</keyword>
<dbReference type="InterPro" id="IPR037700">
    <property type="entry name" value="NUP88/NUP82"/>
</dbReference>
<evidence type="ECO:0000256" key="9">
    <source>
        <dbReference type="SAM" id="MobiDB-lite"/>
    </source>
</evidence>
<feature type="coiled-coil region" evidence="8">
    <location>
        <begin position="703"/>
        <end position="744"/>
    </location>
</feature>
<keyword evidence="5" id="KW-0811">Translocation</keyword>
<dbReference type="Gene3D" id="2.130.10.10">
    <property type="entry name" value="YVTN repeat-like/Quinoprotein amine dehydrogenase"/>
    <property type="match status" value="1"/>
</dbReference>
<dbReference type="GO" id="GO:0005643">
    <property type="term" value="C:nuclear pore"/>
    <property type="evidence" value="ECO:0007669"/>
    <property type="project" value="UniProtKB-SubCell"/>
</dbReference>
<dbReference type="GO" id="GO:0015031">
    <property type="term" value="P:protein transport"/>
    <property type="evidence" value="ECO:0007669"/>
    <property type="project" value="UniProtKB-KW"/>
</dbReference>
<evidence type="ECO:0000256" key="6">
    <source>
        <dbReference type="ARBA" id="ARBA00023132"/>
    </source>
</evidence>
<evidence type="ECO:0000256" key="4">
    <source>
        <dbReference type="ARBA" id="ARBA00022927"/>
    </source>
</evidence>
<dbReference type="SUPFAM" id="SSF50978">
    <property type="entry name" value="WD40 repeat-like"/>
    <property type="match status" value="1"/>
</dbReference>
<keyword evidence="11" id="KW-1185">Reference proteome</keyword>
<gene>
    <name evidence="10" type="ORF">R1flu_025739</name>
</gene>
<accession>A0ABD1XYL1</accession>
<comment type="subcellular location">
    <subcellularLocation>
        <location evidence="1">Nucleus</location>
        <location evidence="1">Nuclear pore complex</location>
    </subcellularLocation>
</comment>
<keyword evidence="4" id="KW-0653">Protein transport</keyword>
<feature type="compositionally biased region" description="Acidic residues" evidence="9">
    <location>
        <begin position="10"/>
        <end position="27"/>
    </location>
</feature>